<evidence type="ECO:0000256" key="1">
    <source>
        <dbReference type="ARBA" id="ARBA00005662"/>
    </source>
</evidence>
<dbReference type="Pfam" id="PF09587">
    <property type="entry name" value="PGA_cap"/>
    <property type="match status" value="1"/>
</dbReference>
<feature type="compositionally biased region" description="Acidic residues" evidence="2">
    <location>
        <begin position="112"/>
        <end position="124"/>
    </location>
</feature>
<evidence type="ECO:0000313" key="7">
    <source>
        <dbReference type="Proteomes" id="UP000886889"/>
    </source>
</evidence>
<gene>
    <name evidence="6" type="ORF">IAC80_04830</name>
</gene>
<dbReference type="Gene3D" id="2.60.40.1080">
    <property type="match status" value="1"/>
</dbReference>
<dbReference type="CDD" id="cd07381">
    <property type="entry name" value="MPP_CapA"/>
    <property type="match status" value="1"/>
</dbReference>
<dbReference type="InterPro" id="IPR029052">
    <property type="entry name" value="Metallo-depent_PP-like"/>
</dbReference>
<dbReference type="Pfam" id="PF02368">
    <property type="entry name" value="Big_2"/>
    <property type="match status" value="1"/>
</dbReference>
<dbReference type="InterPro" id="IPR052169">
    <property type="entry name" value="CW_Biosynth-Accessory"/>
</dbReference>
<dbReference type="SMART" id="SM00635">
    <property type="entry name" value="BID_2"/>
    <property type="match status" value="1"/>
</dbReference>
<keyword evidence="3" id="KW-0812">Transmembrane</keyword>
<evidence type="ECO:0000259" key="4">
    <source>
        <dbReference type="SMART" id="SM00635"/>
    </source>
</evidence>
<dbReference type="SUPFAM" id="SSF49373">
    <property type="entry name" value="Invasin/intimin cell-adhesion fragments"/>
    <property type="match status" value="1"/>
</dbReference>
<comment type="caution">
    <text evidence="6">The sequence shown here is derived from an EMBL/GenBank/DDBJ whole genome shotgun (WGS) entry which is preliminary data.</text>
</comment>
<dbReference type="EMBL" id="DVOS01000042">
    <property type="protein sequence ID" value="HIV23247.1"/>
    <property type="molecule type" value="Genomic_DNA"/>
</dbReference>
<reference evidence="6" key="1">
    <citation type="submission" date="2020-10" db="EMBL/GenBank/DDBJ databases">
        <authorList>
            <person name="Gilroy R."/>
        </authorList>
    </citation>
    <scope>NUCLEOTIDE SEQUENCE</scope>
    <source>
        <strain evidence="6">ChiBcec6-7307</strain>
    </source>
</reference>
<proteinExistence type="inferred from homology"/>
<dbReference type="PANTHER" id="PTHR33393:SF11">
    <property type="entry name" value="POLYGLUTAMINE SYNTHESIS ACCESSORY PROTEIN RV0574C-RELATED"/>
    <property type="match status" value="1"/>
</dbReference>
<feature type="compositionally biased region" description="Acidic residues" evidence="2">
    <location>
        <begin position="59"/>
        <end position="77"/>
    </location>
</feature>
<feature type="compositionally biased region" description="Basic residues" evidence="2">
    <location>
        <begin position="143"/>
        <end position="157"/>
    </location>
</feature>
<dbReference type="InterPro" id="IPR019079">
    <property type="entry name" value="Capsule_synth_CapA"/>
</dbReference>
<keyword evidence="3" id="KW-0472">Membrane</keyword>
<feature type="domain" description="Capsule synthesis protein CapA" evidence="5">
    <location>
        <begin position="469"/>
        <end position="696"/>
    </location>
</feature>
<sequence length="773" mass="83796">MNNDEIKALLRELKERSDESGEVKSQTVKICFGEEEPEKERPKKRKSRKRFFRKQEEAPAGEEAEFSFEEETELPDGEEAKLPAKKEEEKSAKEEAKTPAGEPAEALLPAGEEAEETPEEEPKEEPEIKPETPEEPESEAGTGKKKAKEKPVPRRRRLPGERSGFSGIKTAVSDFFAGLKAKGIAGKELIMIGTVAVLAVLIVILVISSLSGGESQSAANVTADEGLTVTVRQEPESWCTGGLVTLGIRARGEVQSVTVNGTVYAPENAKRAEISLEADSPLLELTVVDQEGTLNGSVELTMVDTQAPQVSVSQENGTVTMTASDDKSGVTAIYYGTTVGLGDVPFYQRYTGSFPYQEGKTYYYYAVDNAGNSSVPLSTSMEAATALAFDQEQISLFPGESRRLSLTASPSGGYFNNLTWEVSDPSVIRLEEDGTVTALKEGEARVQAAADGLEPAVCQVQVDSERQITISALGDCTLGSDAYFNTTTSFDAFWQTYGDSYFFENVRSILSEDDITFANFEGTLTTLDTRENKQYAFKGDPSYTNILLDGSIDSVTLANNHSSDYGAQSLTDTQQYLEEAGIDYCTGDKIIVKEAYGVKVGLIGIYVLDEGMGKEEQVRETIASAKEQGAQVVVVAFHWGTEKSESPDETQISLAHTAIDCGADLVVGHHPHVLQGIELYQGKYIAYSLANFCFGGNNAPSDMDTMIFQQTFTVTAEGVQGEGEVNLIPCSVSSQAGWNDYRPTPASGEEADRIMEKINARSAQFGQNFEAGN</sequence>
<dbReference type="AlphaFoldDB" id="A0A9D1T950"/>
<name>A0A9D1T950_9FIRM</name>
<keyword evidence="3" id="KW-1133">Transmembrane helix</keyword>
<dbReference type="SMART" id="SM00854">
    <property type="entry name" value="PGA_cap"/>
    <property type="match status" value="1"/>
</dbReference>
<dbReference type="InterPro" id="IPR003343">
    <property type="entry name" value="Big_2"/>
</dbReference>
<comment type="similarity">
    <text evidence="1">Belongs to the CapA family.</text>
</comment>
<evidence type="ECO:0000259" key="5">
    <source>
        <dbReference type="SMART" id="SM00854"/>
    </source>
</evidence>
<dbReference type="PANTHER" id="PTHR33393">
    <property type="entry name" value="POLYGLUTAMINE SYNTHESIS ACCESSORY PROTEIN RV0574C-RELATED"/>
    <property type="match status" value="1"/>
</dbReference>
<evidence type="ECO:0000256" key="2">
    <source>
        <dbReference type="SAM" id="MobiDB-lite"/>
    </source>
</evidence>
<evidence type="ECO:0000256" key="3">
    <source>
        <dbReference type="SAM" id="Phobius"/>
    </source>
</evidence>
<feature type="domain" description="BIG2" evidence="4">
    <location>
        <begin position="383"/>
        <end position="459"/>
    </location>
</feature>
<feature type="transmembrane region" description="Helical" evidence="3">
    <location>
        <begin position="189"/>
        <end position="210"/>
    </location>
</feature>
<feature type="region of interest" description="Disordered" evidence="2">
    <location>
        <begin position="14"/>
        <end position="163"/>
    </location>
</feature>
<organism evidence="6 7">
    <name type="scientific">Candidatus Merdiplasma excrementigallinarum</name>
    <dbReference type="NCBI Taxonomy" id="2840864"/>
    <lineage>
        <taxon>Bacteria</taxon>
        <taxon>Bacillati</taxon>
        <taxon>Bacillota</taxon>
        <taxon>Clostridia</taxon>
        <taxon>Lachnospirales</taxon>
        <taxon>Lachnospiraceae</taxon>
        <taxon>Lachnospiraceae incertae sedis</taxon>
        <taxon>Candidatus Merdiplasma</taxon>
    </lineage>
</organism>
<dbReference type="Gene3D" id="3.60.21.10">
    <property type="match status" value="1"/>
</dbReference>
<reference evidence="6" key="2">
    <citation type="journal article" date="2021" name="PeerJ">
        <title>Extensive microbial diversity within the chicken gut microbiome revealed by metagenomics and culture.</title>
        <authorList>
            <person name="Gilroy R."/>
            <person name="Ravi A."/>
            <person name="Getino M."/>
            <person name="Pursley I."/>
            <person name="Horton D.L."/>
            <person name="Alikhan N.F."/>
            <person name="Baker D."/>
            <person name="Gharbi K."/>
            <person name="Hall N."/>
            <person name="Watson M."/>
            <person name="Adriaenssens E.M."/>
            <person name="Foster-Nyarko E."/>
            <person name="Jarju S."/>
            <person name="Secka A."/>
            <person name="Antonio M."/>
            <person name="Oren A."/>
            <person name="Chaudhuri R.R."/>
            <person name="La Ragione R."/>
            <person name="Hildebrand F."/>
            <person name="Pallen M.J."/>
        </authorList>
    </citation>
    <scope>NUCLEOTIDE SEQUENCE</scope>
    <source>
        <strain evidence="6">ChiBcec6-7307</strain>
    </source>
</reference>
<dbReference type="Proteomes" id="UP000886889">
    <property type="component" value="Unassembled WGS sequence"/>
</dbReference>
<evidence type="ECO:0000313" key="6">
    <source>
        <dbReference type="EMBL" id="HIV23247.1"/>
    </source>
</evidence>
<protein>
    <submittedName>
        <fullName evidence="6">CapA family protein</fullName>
    </submittedName>
</protein>
<dbReference type="InterPro" id="IPR008964">
    <property type="entry name" value="Invasin/intimin_cell_adhesion"/>
</dbReference>
<dbReference type="SUPFAM" id="SSF56300">
    <property type="entry name" value="Metallo-dependent phosphatases"/>
    <property type="match status" value="1"/>
</dbReference>
<feature type="compositionally biased region" description="Basic residues" evidence="2">
    <location>
        <begin position="42"/>
        <end position="52"/>
    </location>
</feature>
<feature type="compositionally biased region" description="Low complexity" evidence="2">
    <location>
        <begin position="99"/>
        <end position="111"/>
    </location>
</feature>
<feature type="compositionally biased region" description="Basic and acidic residues" evidence="2">
    <location>
        <begin position="78"/>
        <end position="97"/>
    </location>
</feature>
<accession>A0A9D1T950</accession>